<dbReference type="Proteomes" id="UP000298058">
    <property type="component" value="Unassembled WGS sequence"/>
</dbReference>
<name>A0A4R9M0D1_9LEPT</name>
<dbReference type="RefSeq" id="WP_135759509.1">
    <property type="nucleotide sequence ID" value="NZ_RQHW01000016.1"/>
</dbReference>
<protein>
    <submittedName>
        <fullName evidence="3">Insulinase family protein</fullName>
    </submittedName>
</protein>
<organism evidence="3 4">
    <name type="scientific">Leptospira idonii</name>
    <dbReference type="NCBI Taxonomy" id="1193500"/>
    <lineage>
        <taxon>Bacteria</taxon>
        <taxon>Pseudomonadati</taxon>
        <taxon>Spirochaetota</taxon>
        <taxon>Spirochaetia</taxon>
        <taxon>Leptospirales</taxon>
        <taxon>Leptospiraceae</taxon>
        <taxon>Leptospira</taxon>
    </lineage>
</organism>
<feature type="domain" description="Peptidase M16 C-terminal" evidence="2">
    <location>
        <begin position="206"/>
        <end position="383"/>
    </location>
</feature>
<dbReference type="InterPro" id="IPR050361">
    <property type="entry name" value="MPP/UQCRC_Complex"/>
</dbReference>
<sequence length="473" mass="54525">MKKIYLILVMCFVSSVLFAREMGDFVKNIKLSPLVVHFPEIQKEVLENGTEIQFLSNPEFPIVYADFHIYHGRKNLGKRPVEIVRLLEDSWEFSGSKTYPKDSFLQEFEKLGAGFSLAIDYDKTSIHLSYLKKDEERIFSLLKSFWEEPNLNSEVISTMRGRITDEIKRRNDNPTQLGGRKAKEALYKNTIYGSTSQISSLEQIREEDLLSLQKEILSEKKKILLLTGDANLQTWKSYLSRWKNYESSGQKTSEEITSELLAENIKNSKQKNILVEKEVAQSFVYMTGVIPKHNDPDFYAIQVLNYIIGGGGFNSYYMREIRNNRGLAYSAGSSADFQADYGTINFFAMTKTESVPEVLSLMKELIEPKLIDSLKEEELTRAKVAINNQFVFLFEDSRKTLTNELRFRDHKMPKDYLLKFRENIDKVSLEDLRRVGKKYFSSSDMLVVIVGPKSLQSQLGGSFRLVQPEEILP</sequence>
<feature type="domain" description="Peptidase M16 N-terminal" evidence="1">
    <location>
        <begin position="93"/>
        <end position="192"/>
    </location>
</feature>
<dbReference type="OrthoDB" id="9811314at2"/>
<comment type="caution">
    <text evidence="3">The sequence shown here is derived from an EMBL/GenBank/DDBJ whole genome shotgun (WGS) entry which is preliminary data.</text>
</comment>
<dbReference type="Pfam" id="PF00675">
    <property type="entry name" value="Peptidase_M16"/>
    <property type="match status" value="1"/>
</dbReference>
<dbReference type="Pfam" id="PF05193">
    <property type="entry name" value="Peptidase_M16_C"/>
    <property type="match status" value="1"/>
</dbReference>
<dbReference type="EMBL" id="RQHW01000016">
    <property type="protein sequence ID" value="TGN20113.1"/>
    <property type="molecule type" value="Genomic_DNA"/>
</dbReference>
<dbReference type="PANTHER" id="PTHR11851:SF225">
    <property type="entry name" value="NON-PEPTIDASE HOMOLOG YMXG"/>
    <property type="match status" value="1"/>
</dbReference>
<evidence type="ECO:0000313" key="4">
    <source>
        <dbReference type="Proteomes" id="UP000298058"/>
    </source>
</evidence>
<proteinExistence type="predicted"/>
<accession>A0A4R9M0D1</accession>
<dbReference type="Gene3D" id="3.30.830.10">
    <property type="entry name" value="Metalloenzyme, LuxS/M16 peptidase-like"/>
    <property type="match status" value="2"/>
</dbReference>
<dbReference type="SUPFAM" id="SSF63411">
    <property type="entry name" value="LuxS/MPP-like metallohydrolase"/>
    <property type="match status" value="2"/>
</dbReference>
<evidence type="ECO:0000259" key="2">
    <source>
        <dbReference type="Pfam" id="PF05193"/>
    </source>
</evidence>
<evidence type="ECO:0000313" key="3">
    <source>
        <dbReference type="EMBL" id="TGN20113.1"/>
    </source>
</evidence>
<keyword evidence="4" id="KW-1185">Reference proteome</keyword>
<dbReference type="InterPro" id="IPR011765">
    <property type="entry name" value="Pept_M16_N"/>
</dbReference>
<dbReference type="PANTHER" id="PTHR11851">
    <property type="entry name" value="METALLOPROTEASE"/>
    <property type="match status" value="1"/>
</dbReference>
<gene>
    <name evidence="3" type="ORF">EHS15_05300</name>
</gene>
<dbReference type="InterPro" id="IPR007863">
    <property type="entry name" value="Peptidase_M16_C"/>
</dbReference>
<dbReference type="InterPro" id="IPR011249">
    <property type="entry name" value="Metalloenz_LuxS/M16"/>
</dbReference>
<dbReference type="AlphaFoldDB" id="A0A4R9M0D1"/>
<dbReference type="GO" id="GO:0046872">
    <property type="term" value="F:metal ion binding"/>
    <property type="evidence" value="ECO:0007669"/>
    <property type="project" value="InterPro"/>
</dbReference>
<reference evidence="3" key="1">
    <citation type="journal article" date="2019" name="PLoS Negl. Trop. Dis.">
        <title>Revisiting the worldwide diversity of Leptospira species in the environment.</title>
        <authorList>
            <person name="Vincent A.T."/>
            <person name="Schiettekatte O."/>
            <person name="Bourhy P."/>
            <person name="Veyrier F.J."/>
            <person name="Picardeau M."/>
        </authorList>
    </citation>
    <scope>NUCLEOTIDE SEQUENCE [LARGE SCALE GENOMIC DNA]</scope>
    <source>
        <strain evidence="3">201300427</strain>
    </source>
</reference>
<evidence type="ECO:0000259" key="1">
    <source>
        <dbReference type="Pfam" id="PF00675"/>
    </source>
</evidence>